<dbReference type="EMBL" id="ATBP01001448">
    <property type="protein sequence ID" value="ETR67307.1"/>
    <property type="molecule type" value="Genomic_DNA"/>
</dbReference>
<dbReference type="Proteomes" id="UP000189670">
    <property type="component" value="Unassembled WGS sequence"/>
</dbReference>
<evidence type="ECO:0000313" key="1">
    <source>
        <dbReference type="EMBL" id="ETR67307.1"/>
    </source>
</evidence>
<proteinExistence type="predicted"/>
<evidence type="ECO:0000313" key="2">
    <source>
        <dbReference type="Proteomes" id="UP000189670"/>
    </source>
</evidence>
<sequence length="168" mass="18990">MCVSYIKHYEFLFECIYNLNNRLKKHIFQISNETNEIPDEPFLSMVTLCILPIATKYFSDAQTLNAVAIELHNKILSFQDFNSISDNARMLNTALSSIDLTILFSDITSIIPNNCIDAGELSKLYIKLTNIGKGTAFDVTISINNNDKQITFTKNVQIDDVLPGETKK</sequence>
<name>A0A1V1NXI6_9BACT</name>
<gene>
    <name evidence="1" type="ORF">OMM_05203</name>
</gene>
<accession>A0A1V1NXI6</accession>
<comment type="caution">
    <text evidence="1">The sequence shown here is derived from an EMBL/GenBank/DDBJ whole genome shotgun (WGS) entry which is preliminary data.</text>
</comment>
<protein>
    <recommendedName>
        <fullName evidence="3">CARDB domain-containing protein</fullName>
    </recommendedName>
</protein>
<evidence type="ECO:0008006" key="3">
    <source>
        <dbReference type="Google" id="ProtNLM"/>
    </source>
</evidence>
<organism evidence="1 2">
    <name type="scientific">Candidatus Magnetoglobus multicellularis str. Araruama</name>
    <dbReference type="NCBI Taxonomy" id="890399"/>
    <lineage>
        <taxon>Bacteria</taxon>
        <taxon>Pseudomonadati</taxon>
        <taxon>Thermodesulfobacteriota</taxon>
        <taxon>Desulfobacteria</taxon>
        <taxon>Desulfobacterales</taxon>
        <taxon>Desulfobacteraceae</taxon>
        <taxon>Candidatus Magnetoglobus</taxon>
    </lineage>
</organism>
<reference evidence="2" key="1">
    <citation type="submission" date="2012-11" db="EMBL/GenBank/DDBJ databases">
        <authorList>
            <person name="Lucero-Rivera Y.E."/>
            <person name="Tovar-Ramirez D."/>
        </authorList>
    </citation>
    <scope>NUCLEOTIDE SEQUENCE [LARGE SCALE GENOMIC DNA]</scope>
    <source>
        <strain evidence="2">Araruama</strain>
    </source>
</reference>
<dbReference type="AlphaFoldDB" id="A0A1V1NXI6"/>